<dbReference type="PANTHER" id="PTHR33090">
    <property type="entry name" value="DUF3774 DOMAIN PROTEIN-RELATED"/>
    <property type="match status" value="1"/>
</dbReference>
<dbReference type="AlphaFoldDB" id="A0A9Q0L4L9"/>
<gene>
    <name evidence="1" type="ORF">NE237_033116</name>
</gene>
<keyword evidence="2" id="KW-1185">Reference proteome</keyword>
<evidence type="ECO:0000313" key="2">
    <source>
        <dbReference type="Proteomes" id="UP001141806"/>
    </source>
</evidence>
<accession>A0A9Q0L4L9</accession>
<dbReference type="InterPro" id="IPR022251">
    <property type="entry name" value="DUF3774_wound-induced"/>
</dbReference>
<name>A0A9Q0L4L9_9MAGN</name>
<dbReference type="Proteomes" id="UP001141806">
    <property type="component" value="Unassembled WGS sequence"/>
</dbReference>
<dbReference type="EMBL" id="JAMYWD010000001">
    <property type="protein sequence ID" value="KAJ4982279.1"/>
    <property type="molecule type" value="Genomic_DNA"/>
</dbReference>
<proteinExistence type="predicted"/>
<organism evidence="1 2">
    <name type="scientific">Protea cynaroides</name>
    <dbReference type="NCBI Taxonomy" id="273540"/>
    <lineage>
        <taxon>Eukaryota</taxon>
        <taxon>Viridiplantae</taxon>
        <taxon>Streptophyta</taxon>
        <taxon>Embryophyta</taxon>
        <taxon>Tracheophyta</taxon>
        <taxon>Spermatophyta</taxon>
        <taxon>Magnoliopsida</taxon>
        <taxon>Proteales</taxon>
        <taxon>Proteaceae</taxon>
        <taxon>Protea</taxon>
    </lineage>
</organism>
<comment type="caution">
    <text evidence="1">The sequence shown here is derived from an EMBL/GenBank/DDBJ whole genome shotgun (WGS) entry which is preliminary data.</text>
</comment>
<sequence>MSSTSRAWIVAASVGAVEALRSLNQHAKNNLGSLSQATRLPSPSFAVGMTRKVVSSDKKMQQSEESLRKVCKRPQVAGLEASLCFAACRMARRPQVIGLMTRHLFGACR</sequence>
<reference evidence="1" key="1">
    <citation type="journal article" date="2023" name="Plant J.">
        <title>The genome of the king protea, Protea cynaroides.</title>
        <authorList>
            <person name="Chang J."/>
            <person name="Duong T.A."/>
            <person name="Schoeman C."/>
            <person name="Ma X."/>
            <person name="Roodt D."/>
            <person name="Barker N."/>
            <person name="Li Z."/>
            <person name="Van de Peer Y."/>
            <person name="Mizrachi E."/>
        </authorList>
    </citation>
    <scope>NUCLEOTIDE SEQUENCE</scope>
    <source>
        <tissue evidence="1">Young leaves</tissue>
    </source>
</reference>
<dbReference type="Pfam" id="PF12609">
    <property type="entry name" value="DUF3774"/>
    <property type="match status" value="1"/>
</dbReference>
<dbReference type="OrthoDB" id="767544at2759"/>
<evidence type="ECO:0000313" key="1">
    <source>
        <dbReference type="EMBL" id="KAJ4982279.1"/>
    </source>
</evidence>
<protein>
    <submittedName>
        <fullName evidence="1">Uncharacterized protein</fullName>
    </submittedName>
</protein>